<gene>
    <name evidence="4" type="ORF">EDM22_05235</name>
</gene>
<proteinExistence type="predicted"/>
<dbReference type="SUPFAM" id="SSF52540">
    <property type="entry name" value="P-loop containing nucleoside triphosphate hydrolases"/>
    <property type="match status" value="1"/>
</dbReference>
<name>A0A3M8AIM9_9MICO</name>
<feature type="compositionally biased region" description="Basic and acidic residues" evidence="1">
    <location>
        <begin position="39"/>
        <end position="51"/>
    </location>
</feature>
<feature type="domain" description="DUF4062" evidence="3">
    <location>
        <begin position="148"/>
        <end position="229"/>
    </location>
</feature>
<dbReference type="InterPro" id="IPR011990">
    <property type="entry name" value="TPR-like_helical_dom_sf"/>
</dbReference>
<dbReference type="Proteomes" id="UP000275048">
    <property type="component" value="Unassembled WGS sequence"/>
</dbReference>
<reference evidence="4 5" key="1">
    <citation type="submission" date="2018-10" db="EMBL/GenBank/DDBJ databases">
        <title>Isolation, diversity and antibacterial activity of antinobacteria from the wheat rhizosphere soil.</title>
        <authorList>
            <person name="Sun T."/>
        </authorList>
    </citation>
    <scope>NUCLEOTIDE SEQUENCE [LARGE SCALE GENOMIC DNA]</scope>
    <source>
        <strain evidence="4 5">SJ-23</strain>
    </source>
</reference>
<dbReference type="Pfam" id="PF13191">
    <property type="entry name" value="AAA_16"/>
    <property type="match status" value="1"/>
</dbReference>
<feature type="compositionally biased region" description="Basic and acidic residues" evidence="1">
    <location>
        <begin position="1"/>
        <end position="19"/>
    </location>
</feature>
<feature type="region of interest" description="Disordered" evidence="1">
    <location>
        <begin position="1"/>
        <end position="76"/>
    </location>
</feature>
<evidence type="ECO:0000313" key="4">
    <source>
        <dbReference type="EMBL" id="RNB51096.1"/>
    </source>
</evidence>
<keyword evidence="5" id="KW-1185">Reference proteome</keyword>
<dbReference type="EMBL" id="RHHB01000005">
    <property type="protein sequence ID" value="RNB51096.1"/>
    <property type="molecule type" value="Genomic_DNA"/>
</dbReference>
<dbReference type="InterPro" id="IPR041664">
    <property type="entry name" value="AAA_16"/>
</dbReference>
<dbReference type="InterPro" id="IPR025139">
    <property type="entry name" value="DUF4062"/>
</dbReference>
<dbReference type="Gene3D" id="3.40.50.300">
    <property type="entry name" value="P-loop containing nucleotide triphosphate hydrolases"/>
    <property type="match status" value="1"/>
</dbReference>
<dbReference type="Pfam" id="PF13271">
    <property type="entry name" value="DUF4062"/>
    <property type="match status" value="1"/>
</dbReference>
<accession>A0A3M8AIM9</accession>
<comment type="caution">
    <text evidence="4">The sequence shown here is derived from an EMBL/GenBank/DDBJ whole genome shotgun (WGS) entry which is preliminary data.</text>
</comment>
<evidence type="ECO:0000313" key="5">
    <source>
        <dbReference type="Proteomes" id="UP000275048"/>
    </source>
</evidence>
<feature type="compositionally biased region" description="Low complexity" evidence="1">
    <location>
        <begin position="63"/>
        <end position="76"/>
    </location>
</feature>
<sequence>MLQVHEVHADGAVPHEHLARRGHGVGQLAHPQRVSRTMGLDHDRPHARPRPDAPTAVDRGRTASPSSASPRPRSSSLIVRSCSLRVACATLPASAGAEPTRAALDGLAPTGAQWHHVAPVGVRALLGGVAVNGPSDAPPIRTPDQRLRIFVSSTLRELEPERAAARHAIERLHLAPVMFELGARPHPPRELYRAYLGQSDVFVGVYWQHYGWIAPGEEVSGLEDEYRLAAPEMPKLIYVKQPAEREERLVGLIGRIRDDDTASYKPFTTADELADLIEADLATLLAERFDASRAPTVSGADAEDAPPAEALPMASTGVVGRDAEIATLLQWLDDDGDDRRRLVTLVGAGGIGKTRLALEVARRARDRFDRVTFVALEQVREDRDVLPAIARRFGVRDYGDRPMLDRLAVARAGRRDLIVLDNFEQVVSSAPLVATLLTALPDATVLVTSRTRLRLHGEHVFDVDPLAVPSDPAGAASAEIMAAPAVRLFRDRARAADPRFDVTDDNAEEVARICRALEGVPLAIELAASRIRVLTPAAMLDRLDQVLSLPASGARDVPERQRTIRATVEWSVDLLSADAQALFTRLGVFSGDFSLDAVEAVAAGTPWSADLLDTVLELVDGSLLRQHDAAGTPYFSMLVPVRELATARFEQGPDAAAARRAHADHYVRLALETEPLLRGSTQPAALDRLEAERDNLRSGYRHLIALGDSDPVVDAVWRLLLYWWIRNLLPEAKAWMADVLGSGARLSDRTRAIALALSAWVSLLQPGTEVDPAPIEESAALFRADGDPFGEGCALTVLSVAWMYRSPPDLDRAEVVQRQALELVPAERDPTFNAFFRAGLGTIELYRGHPEAALAIAESVVADAVDTGDHFVEAVLLTNAGWARLALGDPHPELFGRALELALQLGFEDGTGYGLEGMGACAALLGDVERAGLLLGAAEAARTRTGMADQRARMTHAPYVQMILASAGAAEFDAARARGRALSRSDALSLALGPG</sequence>
<evidence type="ECO:0000256" key="1">
    <source>
        <dbReference type="SAM" id="MobiDB-lite"/>
    </source>
</evidence>
<evidence type="ECO:0000259" key="2">
    <source>
        <dbReference type="Pfam" id="PF13191"/>
    </source>
</evidence>
<dbReference type="PANTHER" id="PTHR47691">
    <property type="entry name" value="REGULATOR-RELATED"/>
    <property type="match status" value="1"/>
</dbReference>
<dbReference type="Gene3D" id="1.25.40.10">
    <property type="entry name" value="Tetratricopeptide repeat domain"/>
    <property type="match status" value="1"/>
</dbReference>
<evidence type="ECO:0000259" key="3">
    <source>
        <dbReference type="Pfam" id="PF13271"/>
    </source>
</evidence>
<dbReference type="AlphaFoldDB" id="A0A3M8AIM9"/>
<dbReference type="InterPro" id="IPR027417">
    <property type="entry name" value="P-loop_NTPase"/>
</dbReference>
<dbReference type="PANTHER" id="PTHR47691:SF3">
    <property type="entry name" value="HTH-TYPE TRANSCRIPTIONAL REGULATOR RV0890C-RELATED"/>
    <property type="match status" value="1"/>
</dbReference>
<organism evidence="4 5">
    <name type="scientific">Agromyces tardus</name>
    <dbReference type="NCBI Taxonomy" id="2583849"/>
    <lineage>
        <taxon>Bacteria</taxon>
        <taxon>Bacillati</taxon>
        <taxon>Actinomycetota</taxon>
        <taxon>Actinomycetes</taxon>
        <taxon>Micrococcales</taxon>
        <taxon>Microbacteriaceae</taxon>
        <taxon>Agromyces</taxon>
    </lineage>
</organism>
<feature type="domain" description="Orc1-like AAA ATPase" evidence="2">
    <location>
        <begin position="318"/>
        <end position="412"/>
    </location>
</feature>
<dbReference type="PRINTS" id="PR00364">
    <property type="entry name" value="DISEASERSIST"/>
</dbReference>
<dbReference type="SUPFAM" id="SSF48452">
    <property type="entry name" value="TPR-like"/>
    <property type="match status" value="1"/>
</dbReference>
<protein>
    <submittedName>
        <fullName evidence="4">DUF4062 domain-containing protein</fullName>
    </submittedName>
</protein>